<feature type="domain" description="Response regulatory" evidence="7">
    <location>
        <begin position="3"/>
        <end position="121"/>
    </location>
</feature>
<dbReference type="Pfam" id="PF00072">
    <property type="entry name" value="Response_reg"/>
    <property type="match status" value="1"/>
</dbReference>
<accession>A0ABW0BL93</accession>
<dbReference type="PROSITE" id="PS50043">
    <property type="entry name" value="HTH_LUXR_2"/>
    <property type="match status" value="1"/>
</dbReference>
<dbReference type="SUPFAM" id="SSF46894">
    <property type="entry name" value="C-terminal effector domain of the bipartite response regulators"/>
    <property type="match status" value="1"/>
</dbReference>
<dbReference type="Gene3D" id="3.40.50.2300">
    <property type="match status" value="1"/>
</dbReference>
<feature type="modified residue" description="4-aspartylphosphate" evidence="5">
    <location>
        <position position="54"/>
    </location>
</feature>
<comment type="caution">
    <text evidence="8">The sequence shown here is derived from an EMBL/GenBank/DDBJ whole genome shotgun (WGS) entry which is preliminary data.</text>
</comment>
<dbReference type="InterPro" id="IPR039420">
    <property type="entry name" value="WalR-like"/>
</dbReference>
<dbReference type="PRINTS" id="PR00038">
    <property type="entry name" value="HTHLUXR"/>
</dbReference>
<feature type="domain" description="HTH luxR-type" evidence="6">
    <location>
        <begin position="142"/>
        <end position="207"/>
    </location>
</feature>
<dbReference type="InterPro" id="IPR011006">
    <property type="entry name" value="CheY-like_superfamily"/>
</dbReference>
<dbReference type="InterPro" id="IPR058245">
    <property type="entry name" value="NreC/VraR/RcsB-like_REC"/>
</dbReference>
<keyword evidence="3" id="KW-0238">DNA-binding</keyword>
<keyword evidence="2" id="KW-0805">Transcription regulation</keyword>
<dbReference type="EMBL" id="JBHSKD010000018">
    <property type="protein sequence ID" value="MFC5177788.1"/>
    <property type="molecule type" value="Genomic_DNA"/>
</dbReference>
<evidence type="ECO:0000256" key="1">
    <source>
        <dbReference type="ARBA" id="ARBA00022553"/>
    </source>
</evidence>
<keyword evidence="9" id="KW-1185">Reference proteome</keyword>
<dbReference type="Proteomes" id="UP001596087">
    <property type="component" value="Unassembled WGS sequence"/>
</dbReference>
<evidence type="ECO:0000256" key="3">
    <source>
        <dbReference type="ARBA" id="ARBA00023125"/>
    </source>
</evidence>
<sequence length="212" mass="23397">MTTIVLADDHPLVRQGLRAVLDTTDDIEVVAEADDGREAVRLCVEQHPDVVLMDLQMPGLHGIDATREVCRVAPDTAVLVLTHDDDTVFGPSPRVRPATCSRARTAPTSWPRCGRRRPGRWSSARRWRSGCRAGSRARRRRPRRAVPALTDREREILDGVAAGLSNPEIGRRLFLSPKTVANNVSAILDKLQVAHRAEAIVRAREAGLGRTE</sequence>
<name>A0ABW0BL93_9ACTN</name>
<dbReference type="PANTHER" id="PTHR43214:SF24">
    <property type="entry name" value="TRANSCRIPTIONAL REGULATORY PROTEIN NARL-RELATED"/>
    <property type="match status" value="1"/>
</dbReference>
<evidence type="ECO:0000313" key="9">
    <source>
        <dbReference type="Proteomes" id="UP001596087"/>
    </source>
</evidence>
<organism evidence="8 9">
    <name type="scientific">Nocardioides taihuensis</name>
    <dbReference type="NCBI Taxonomy" id="1835606"/>
    <lineage>
        <taxon>Bacteria</taxon>
        <taxon>Bacillati</taxon>
        <taxon>Actinomycetota</taxon>
        <taxon>Actinomycetes</taxon>
        <taxon>Propionibacteriales</taxon>
        <taxon>Nocardioidaceae</taxon>
        <taxon>Nocardioides</taxon>
    </lineage>
</organism>
<proteinExistence type="predicted"/>
<reference evidence="9" key="1">
    <citation type="journal article" date="2019" name="Int. J. Syst. Evol. Microbiol.">
        <title>The Global Catalogue of Microorganisms (GCM) 10K type strain sequencing project: providing services to taxonomists for standard genome sequencing and annotation.</title>
        <authorList>
            <consortium name="The Broad Institute Genomics Platform"/>
            <consortium name="The Broad Institute Genome Sequencing Center for Infectious Disease"/>
            <person name="Wu L."/>
            <person name="Ma J."/>
        </authorList>
    </citation>
    <scope>NUCLEOTIDE SEQUENCE [LARGE SCALE GENOMIC DNA]</scope>
    <source>
        <strain evidence="9">DFY41</strain>
    </source>
</reference>
<evidence type="ECO:0000259" key="6">
    <source>
        <dbReference type="PROSITE" id="PS50043"/>
    </source>
</evidence>
<protein>
    <submittedName>
        <fullName evidence="8">Response regulator transcription factor</fullName>
    </submittedName>
</protein>
<dbReference type="PANTHER" id="PTHR43214">
    <property type="entry name" value="TWO-COMPONENT RESPONSE REGULATOR"/>
    <property type="match status" value="1"/>
</dbReference>
<dbReference type="InterPro" id="IPR000792">
    <property type="entry name" value="Tscrpt_reg_LuxR_C"/>
</dbReference>
<dbReference type="SMART" id="SM00421">
    <property type="entry name" value="HTH_LUXR"/>
    <property type="match status" value="1"/>
</dbReference>
<evidence type="ECO:0000256" key="5">
    <source>
        <dbReference type="PROSITE-ProRule" id="PRU00169"/>
    </source>
</evidence>
<gene>
    <name evidence="8" type="ORF">ACFPGP_13990</name>
</gene>
<dbReference type="SUPFAM" id="SSF52172">
    <property type="entry name" value="CheY-like"/>
    <property type="match status" value="1"/>
</dbReference>
<dbReference type="CDD" id="cd06170">
    <property type="entry name" value="LuxR_C_like"/>
    <property type="match status" value="1"/>
</dbReference>
<dbReference type="PROSITE" id="PS50110">
    <property type="entry name" value="RESPONSE_REGULATORY"/>
    <property type="match status" value="1"/>
</dbReference>
<dbReference type="SMART" id="SM00448">
    <property type="entry name" value="REC"/>
    <property type="match status" value="1"/>
</dbReference>
<evidence type="ECO:0000259" key="7">
    <source>
        <dbReference type="PROSITE" id="PS50110"/>
    </source>
</evidence>
<dbReference type="Pfam" id="PF00196">
    <property type="entry name" value="GerE"/>
    <property type="match status" value="1"/>
</dbReference>
<dbReference type="InterPro" id="IPR016032">
    <property type="entry name" value="Sig_transdc_resp-reg_C-effctor"/>
</dbReference>
<evidence type="ECO:0000256" key="4">
    <source>
        <dbReference type="ARBA" id="ARBA00023163"/>
    </source>
</evidence>
<dbReference type="InterPro" id="IPR036388">
    <property type="entry name" value="WH-like_DNA-bd_sf"/>
</dbReference>
<dbReference type="Gene3D" id="1.10.10.10">
    <property type="entry name" value="Winged helix-like DNA-binding domain superfamily/Winged helix DNA-binding domain"/>
    <property type="match status" value="1"/>
</dbReference>
<keyword evidence="1 5" id="KW-0597">Phosphoprotein</keyword>
<dbReference type="PROSITE" id="PS00622">
    <property type="entry name" value="HTH_LUXR_1"/>
    <property type="match status" value="1"/>
</dbReference>
<dbReference type="RefSeq" id="WP_378591120.1">
    <property type="nucleotide sequence ID" value="NZ_JBHSKD010000018.1"/>
</dbReference>
<evidence type="ECO:0000313" key="8">
    <source>
        <dbReference type="EMBL" id="MFC5177788.1"/>
    </source>
</evidence>
<dbReference type="InterPro" id="IPR001789">
    <property type="entry name" value="Sig_transdc_resp-reg_receiver"/>
</dbReference>
<keyword evidence="4" id="KW-0804">Transcription</keyword>
<evidence type="ECO:0000256" key="2">
    <source>
        <dbReference type="ARBA" id="ARBA00023015"/>
    </source>
</evidence>
<dbReference type="CDD" id="cd17535">
    <property type="entry name" value="REC_NarL-like"/>
    <property type="match status" value="1"/>
</dbReference>